<evidence type="ECO:0000313" key="2">
    <source>
        <dbReference type="EMBL" id="MCS0604171.1"/>
    </source>
</evidence>
<organism evidence="2 3">
    <name type="scientific">Streptomyces pyxinicus</name>
    <dbReference type="NCBI Taxonomy" id="2970331"/>
    <lineage>
        <taxon>Bacteria</taxon>
        <taxon>Bacillati</taxon>
        <taxon>Actinomycetota</taxon>
        <taxon>Actinomycetes</taxon>
        <taxon>Kitasatosporales</taxon>
        <taxon>Streptomycetaceae</taxon>
        <taxon>Streptomyces</taxon>
    </lineage>
</organism>
<gene>
    <name evidence="2" type="ORF">NX794_23580</name>
</gene>
<feature type="compositionally biased region" description="Polar residues" evidence="1">
    <location>
        <begin position="169"/>
        <end position="181"/>
    </location>
</feature>
<dbReference type="EMBL" id="JANUGP010000019">
    <property type="protein sequence ID" value="MCS0604171.1"/>
    <property type="molecule type" value="Genomic_DNA"/>
</dbReference>
<keyword evidence="3" id="KW-1185">Reference proteome</keyword>
<dbReference type="RefSeq" id="WP_258780788.1">
    <property type="nucleotide sequence ID" value="NZ_JANUGP010000019.1"/>
</dbReference>
<reference evidence="2 3" key="1">
    <citation type="submission" date="2022-08" db="EMBL/GenBank/DDBJ databases">
        <authorList>
            <person name="Somphong A."/>
            <person name="Phongsopitanun W."/>
        </authorList>
    </citation>
    <scope>NUCLEOTIDE SEQUENCE [LARGE SCALE GENOMIC DNA]</scope>
    <source>
        <strain evidence="2 3">LP11</strain>
    </source>
</reference>
<name>A0ABT2B725_9ACTN</name>
<dbReference type="Proteomes" id="UP001205612">
    <property type="component" value="Unassembled WGS sequence"/>
</dbReference>
<evidence type="ECO:0000313" key="3">
    <source>
        <dbReference type="Proteomes" id="UP001205612"/>
    </source>
</evidence>
<accession>A0ABT2B725</accession>
<proteinExistence type="predicted"/>
<feature type="region of interest" description="Disordered" evidence="1">
    <location>
        <begin position="152"/>
        <end position="181"/>
    </location>
</feature>
<protein>
    <submittedName>
        <fullName evidence="2">Uncharacterized protein</fullName>
    </submittedName>
</protein>
<sequence>MEAQLEELAEMVMTLTGKQEQRMEGLEQALAALRDGIGGLTPRGAPSLGEEPCPRPWTARATSLQWSELADWVDWLHTHYEPQGEYRIPSCWPYHPGAAEELAGLRASWKAAMLAAEQSDDSGDQALYWHDRCLWDTLVRANRVIPNTCRNTGHASLRKLPPTDRSGLPRTNGQSGAVSAT</sequence>
<evidence type="ECO:0000256" key="1">
    <source>
        <dbReference type="SAM" id="MobiDB-lite"/>
    </source>
</evidence>
<comment type="caution">
    <text evidence="2">The sequence shown here is derived from an EMBL/GenBank/DDBJ whole genome shotgun (WGS) entry which is preliminary data.</text>
</comment>